<dbReference type="AlphaFoldDB" id="A0A409X4H1"/>
<evidence type="ECO:0000313" key="1">
    <source>
        <dbReference type="EMBL" id="PPQ85630.1"/>
    </source>
</evidence>
<dbReference type="STRING" id="181874.A0A409X4H1"/>
<dbReference type="Proteomes" id="UP000284842">
    <property type="component" value="Unassembled WGS sequence"/>
</dbReference>
<reference evidence="1 2" key="1">
    <citation type="journal article" date="2018" name="Evol. Lett.">
        <title>Horizontal gene cluster transfer increased hallucinogenic mushroom diversity.</title>
        <authorList>
            <person name="Reynolds H.T."/>
            <person name="Vijayakumar V."/>
            <person name="Gluck-Thaler E."/>
            <person name="Korotkin H.B."/>
            <person name="Matheny P.B."/>
            <person name="Slot J.C."/>
        </authorList>
    </citation>
    <scope>NUCLEOTIDE SEQUENCE [LARGE SCALE GENOMIC DNA]</scope>
    <source>
        <strain evidence="1 2">2629</strain>
    </source>
</reference>
<name>A0A409X4H1_9AGAR</name>
<sequence length="164" mass="18359">MPALPPWSQQHPHRSHWWCPHRRAHCPFGHSHGRCSAARQVQGHHRRIGQGPSPLLRQTGTLTTNKFTVNSATILTYGPFSAEDVILLCPRTENQDAIDSSVVTKLLAYRHHLPRGGFRGNTGIIVKLYIPNKAEDVENLKDGCGVTANFAMSPDYVHLGFYYP</sequence>
<organism evidence="1 2">
    <name type="scientific">Panaeolus cyanescens</name>
    <dbReference type="NCBI Taxonomy" id="181874"/>
    <lineage>
        <taxon>Eukaryota</taxon>
        <taxon>Fungi</taxon>
        <taxon>Dikarya</taxon>
        <taxon>Basidiomycota</taxon>
        <taxon>Agaricomycotina</taxon>
        <taxon>Agaricomycetes</taxon>
        <taxon>Agaricomycetidae</taxon>
        <taxon>Agaricales</taxon>
        <taxon>Agaricineae</taxon>
        <taxon>Galeropsidaceae</taxon>
        <taxon>Panaeolus</taxon>
    </lineage>
</organism>
<protein>
    <submittedName>
        <fullName evidence="1">Uncharacterized protein</fullName>
    </submittedName>
</protein>
<accession>A0A409X4H1</accession>
<keyword evidence="2" id="KW-1185">Reference proteome</keyword>
<proteinExistence type="predicted"/>
<comment type="caution">
    <text evidence="1">The sequence shown here is derived from an EMBL/GenBank/DDBJ whole genome shotgun (WGS) entry which is preliminary data.</text>
</comment>
<gene>
    <name evidence="1" type="ORF">CVT24_012665</name>
</gene>
<dbReference type="InParanoid" id="A0A409X4H1"/>
<dbReference type="EMBL" id="NHTK01004668">
    <property type="protein sequence ID" value="PPQ85630.1"/>
    <property type="molecule type" value="Genomic_DNA"/>
</dbReference>
<evidence type="ECO:0000313" key="2">
    <source>
        <dbReference type="Proteomes" id="UP000284842"/>
    </source>
</evidence>